<protein>
    <submittedName>
        <fullName evidence="1">Uncharacterized protein</fullName>
    </submittedName>
</protein>
<dbReference type="Proteomes" id="UP000198362">
    <property type="component" value="Unassembled WGS sequence"/>
</dbReference>
<organism evidence="1 2">
    <name type="scientific">Asanoa hainanensis</name>
    <dbReference type="NCBI Taxonomy" id="560556"/>
    <lineage>
        <taxon>Bacteria</taxon>
        <taxon>Bacillati</taxon>
        <taxon>Actinomycetota</taxon>
        <taxon>Actinomycetes</taxon>
        <taxon>Micromonosporales</taxon>
        <taxon>Micromonosporaceae</taxon>
        <taxon>Asanoa</taxon>
    </lineage>
</organism>
<proteinExistence type="predicted"/>
<dbReference type="AlphaFoldDB" id="A0A239KL23"/>
<sequence>MALSNEDLPPAWLRDYATIEADIGRMEEFAAKLDAEVRDNFAPHVARIYDDMSVDLPNAHDDFPELGSFLDAHRASALDTADLIYFYREATGAFATAAGTVSAQYRNADAFATARVSDVNKALNATSAAMPVPGWNAPDA</sequence>
<dbReference type="RefSeq" id="WP_144022544.1">
    <property type="nucleotide sequence ID" value="NZ_FZPH01000003.1"/>
</dbReference>
<keyword evidence="2" id="KW-1185">Reference proteome</keyword>
<name>A0A239KL23_9ACTN</name>
<evidence type="ECO:0000313" key="2">
    <source>
        <dbReference type="Proteomes" id="UP000198362"/>
    </source>
</evidence>
<gene>
    <name evidence="1" type="ORF">SAMN05421812_103592</name>
</gene>
<accession>A0A239KL23</accession>
<evidence type="ECO:0000313" key="1">
    <source>
        <dbReference type="EMBL" id="SNT18402.1"/>
    </source>
</evidence>
<reference evidence="1 2" key="1">
    <citation type="submission" date="2017-06" db="EMBL/GenBank/DDBJ databases">
        <authorList>
            <person name="Kim H.J."/>
            <person name="Triplett B.A."/>
        </authorList>
    </citation>
    <scope>NUCLEOTIDE SEQUENCE [LARGE SCALE GENOMIC DNA]</scope>
    <source>
        <strain evidence="1 2">CGMCC 4.5593</strain>
    </source>
</reference>
<dbReference type="OrthoDB" id="3381875at2"/>
<dbReference type="EMBL" id="FZPH01000003">
    <property type="protein sequence ID" value="SNT18402.1"/>
    <property type="molecule type" value="Genomic_DNA"/>
</dbReference>